<proteinExistence type="predicted"/>
<dbReference type="VEuPathDB" id="VectorBase:ADAC007520"/>
<accession>W5JDF4</accession>
<dbReference type="Proteomes" id="UP000000673">
    <property type="component" value="Unassembled WGS sequence"/>
</dbReference>
<sequence>MVRRPAASPVSPVLQRRPKDAGTWFLFVNVLIVVGLGIVMLPPVDAGCRPLVRKECEKICRTNGNCELRIVVIMPANTSVEASLPRVRPVLEKAEEHIRRRAIIPAKVAIRWISYDDRCEQARATVMAMDGTGSETCGHVILGPTCDFALAPVARIARYIYNDGIPVLTGAGYTFDFEEPKTFCENEFHMLIRTGLVSFKRMAYFMIDLIRQ</sequence>
<name>W5JDF4_ANODA</name>
<dbReference type="SUPFAM" id="SSF53822">
    <property type="entry name" value="Periplasmic binding protein-like I"/>
    <property type="match status" value="1"/>
</dbReference>
<keyword evidence="1" id="KW-0472">Membrane</keyword>
<evidence type="ECO:0000256" key="1">
    <source>
        <dbReference type="SAM" id="Phobius"/>
    </source>
</evidence>
<dbReference type="InterPro" id="IPR028082">
    <property type="entry name" value="Peripla_BP_I"/>
</dbReference>
<dbReference type="GO" id="GO:0007165">
    <property type="term" value="P:signal transduction"/>
    <property type="evidence" value="ECO:0007669"/>
    <property type="project" value="TreeGrafter"/>
</dbReference>
<reference evidence="2" key="2">
    <citation type="submission" date="2010-05" db="EMBL/GenBank/DDBJ databases">
        <authorList>
            <person name="Almeida L.G."/>
            <person name="Nicolas M.F."/>
            <person name="Souza R.C."/>
            <person name="Vasconcelos A.T.R."/>
        </authorList>
    </citation>
    <scope>NUCLEOTIDE SEQUENCE</scope>
</reference>
<reference evidence="2" key="3">
    <citation type="journal article" date="2013" name="Nucleic Acids Res.">
        <title>The genome of Anopheles darlingi, the main neotropical malaria vector.</title>
        <authorList>
            <person name="Marinotti O."/>
            <person name="Cerqueira G.C."/>
            <person name="de Almeida L.G."/>
            <person name="Ferro M.I."/>
            <person name="Loreto E.L."/>
            <person name="Zaha A."/>
            <person name="Teixeira S.M."/>
            <person name="Wespiser A.R."/>
            <person name="Almeida E Silva A."/>
            <person name="Schlindwein A.D."/>
            <person name="Pacheco A.C."/>
            <person name="Silva A.L."/>
            <person name="Graveley B.R."/>
            <person name="Walenz B.P."/>
            <person name="Lima Bde A."/>
            <person name="Ribeiro C.A."/>
            <person name="Nunes-Silva C.G."/>
            <person name="de Carvalho C.R."/>
            <person name="Soares C.M."/>
            <person name="de Menezes C.B."/>
            <person name="Matiolli C."/>
            <person name="Caffrey D."/>
            <person name="Araujo D.A."/>
            <person name="de Oliveira D.M."/>
            <person name="Golenbock D."/>
            <person name="Grisard E.C."/>
            <person name="Fantinatti-Garboggini F."/>
            <person name="de Carvalho F.M."/>
            <person name="Barcellos F.G."/>
            <person name="Prosdocimi F."/>
            <person name="May G."/>
            <person name="Azevedo Junior G.M."/>
            <person name="Guimaraes G.M."/>
            <person name="Goldman G.H."/>
            <person name="Padilha I.Q."/>
            <person name="Batista Jda S."/>
            <person name="Ferro J.A."/>
            <person name="Ribeiro J.M."/>
            <person name="Fietto J.L."/>
            <person name="Dabbas K.M."/>
            <person name="Cerdeira L."/>
            <person name="Agnez-Lima L.F."/>
            <person name="Brocchi M."/>
            <person name="de Carvalho M.O."/>
            <person name="Teixeira Mde M."/>
            <person name="Diniz Maia Mde M."/>
            <person name="Goldman M.H."/>
            <person name="Cruz Schneider M.P."/>
            <person name="Felipe M.S."/>
            <person name="Hungria M."/>
            <person name="Nicolas M.F."/>
            <person name="Pereira M."/>
            <person name="Montes M.A."/>
            <person name="Cantao M.E."/>
            <person name="Vincentz M."/>
            <person name="Rafael M.S."/>
            <person name="Silverman N."/>
            <person name="Stoco P.H."/>
            <person name="Souza R.C."/>
            <person name="Vicentini R."/>
            <person name="Gazzinelli R.T."/>
            <person name="Neves Rde O."/>
            <person name="Silva R."/>
            <person name="Astolfi-Filho S."/>
            <person name="Maciel T.E."/>
            <person name="Urmenyi T.P."/>
            <person name="Tadei W.P."/>
            <person name="Camargo E.P."/>
            <person name="de Vasconcelos A.T."/>
        </authorList>
    </citation>
    <scope>NUCLEOTIDE SEQUENCE</scope>
</reference>
<dbReference type="eggNOG" id="KOG1023">
    <property type="taxonomic scope" value="Eukaryota"/>
</dbReference>
<reference evidence="3" key="4">
    <citation type="submission" date="2015-06" db="UniProtKB">
        <authorList>
            <consortium name="EnsemblMetazoa"/>
        </authorList>
    </citation>
    <scope>IDENTIFICATION</scope>
</reference>
<dbReference type="VEuPathDB" id="VectorBase:ADAR2_002027"/>
<evidence type="ECO:0000313" key="3">
    <source>
        <dbReference type="EnsemblMetazoa" id="ADAC007520-PA"/>
    </source>
</evidence>
<dbReference type="GO" id="GO:0017046">
    <property type="term" value="F:peptide hormone binding"/>
    <property type="evidence" value="ECO:0007669"/>
    <property type="project" value="TreeGrafter"/>
</dbReference>
<dbReference type="InterPro" id="IPR052612">
    <property type="entry name" value="ANP_Clearance_Receptor"/>
</dbReference>
<keyword evidence="1" id="KW-0812">Transmembrane</keyword>
<dbReference type="AlphaFoldDB" id="W5JDF4"/>
<dbReference type="HOGENOM" id="CLU_1300617_0_0_1"/>
<dbReference type="STRING" id="43151.W5JDF4"/>
<keyword evidence="4" id="KW-1185">Reference proteome</keyword>
<feature type="transmembrane region" description="Helical" evidence="1">
    <location>
        <begin position="21"/>
        <end position="41"/>
    </location>
</feature>
<dbReference type="PANTHER" id="PTHR44755">
    <property type="entry name" value="NATRIURETIC PEPTIDE RECEPTOR 3-RELATED"/>
    <property type="match status" value="1"/>
</dbReference>
<evidence type="ECO:0000313" key="4">
    <source>
        <dbReference type="Proteomes" id="UP000000673"/>
    </source>
</evidence>
<evidence type="ECO:0000313" key="2">
    <source>
        <dbReference type="EMBL" id="ETN60844.1"/>
    </source>
</evidence>
<dbReference type="EMBL" id="ADMH02001856">
    <property type="protein sequence ID" value="ETN60844.1"/>
    <property type="molecule type" value="Genomic_DNA"/>
</dbReference>
<dbReference type="EnsemblMetazoa" id="ADAC007520-RA">
    <property type="protein sequence ID" value="ADAC007520-PA"/>
    <property type="gene ID" value="ADAC007520"/>
</dbReference>
<reference evidence="2 4" key="1">
    <citation type="journal article" date="2010" name="BMC Genomics">
        <title>Combination of measures distinguishes pre-miRNAs from other stem-loops in the genome of the newly sequenced Anopheles darlingi.</title>
        <authorList>
            <person name="Mendes N.D."/>
            <person name="Freitas A.T."/>
            <person name="Vasconcelos A.T."/>
            <person name="Sagot M.F."/>
        </authorList>
    </citation>
    <scope>NUCLEOTIDE SEQUENCE</scope>
</reference>
<keyword evidence="1" id="KW-1133">Transmembrane helix</keyword>
<organism evidence="2">
    <name type="scientific">Anopheles darlingi</name>
    <name type="common">Mosquito</name>
    <dbReference type="NCBI Taxonomy" id="43151"/>
    <lineage>
        <taxon>Eukaryota</taxon>
        <taxon>Metazoa</taxon>
        <taxon>Ecdysozoa</taxon>
        <taxon>Arthropoda</taxon>
        <taxon>Hexapoda</taxon>
        <taxon>Insecta</taxon>
        <taxon>Pterygota</taxon>
        <taxon>Neoptera</taxon>
        <taxon>Endopterygota</taxon>
        <taxon>Diptera</taxon>
        <taxon>Nematocera</taxon>
        <taxon>Culicoidea</taxon>
        <taxon>Culicidae</taxon>
        <taxon>Anophelinae</taxon>
        <taxon>Anopheles</taxon>
    </lineage>
</organism>
<gene>
    <name evidence="2" type="ORF">AND_007520</name>
</gene>
<evidence type="ECO:0008006" key="5">
    <source>
        <dbReference type="Google" id="ProtNLM"/>
    </source>
</evidence>
<protein>
    <recommendedName>
        <fullName evidence="5">Receptor ligand binding region domain-containing protein</fullName>
    </recommendedName>
</protein>
<dbReference type="GO" id="GO:0038023">
    <property type="term" value="F:signaling receptor activity"/>
    <property type="evidence" value="ECO:0007669"/>
    <property type="project" value="TreeGrafter"/>
</dbReference>
<dbReference type="PANTHER" id="PTHR44755:SF11">
    <property type="entry name" value="ATRIAL NATRIURETIC PEPTIDE RECEPTOR 3 ISOFORM X1"/>
    <property type="match status" value="1"/>
</dbReference>
<dbReference type="Gene3D" id="3.40.50.2300">
    <property type="match status" value="1"/>
</dbReference>